<dbReference type="RefSeq" id="XP_028886757.1">
    <property type="nucleotide sequence ID" value="XM_029022211.1"/>
</dbReference>
<feature type="transmembrane region" description="Helical" evidence="2">
    <location>
        <begin position="111"/>
        <end position="132"/>
    </location>
</feature>
<dbReference type="Proteomes" id="UP000192257">
    <property type="component" value="Unassembled WGS sequence"/>
</dbReference>
<dbReference type="SMART" id="SM00015">
    <property type="entry name" value="IQ"/>
    <property type="match status" value="2"/>
</dbReference>
<feature type="region of interest" description="Disordered" evidence="1">
    <location>
        <begin position="48"/>
        <end position="78"/>
    </location>
</feature>
<feature type="compositionally biased region" description="Polar residues" evidence="1">
    <location>
        <begin position="600"/>
        <end position="614"/>
    </location>
</feature>
<feature type="region of interest" description="Disordered" evidence="1">
    <location>
        <begin position="598"/>
        <end position="707"/>
    </location>
</feature>
<proteinExistence type="predicted"/>
<feature type="compositionally biased region" description="Basic and acidic residues" evidence="1">
    <location>
        <begin position="66"/>
        <end position="78"/>
    </location>
</feature>
<feature type="compositionally biased region" description="Low complexity" evidence="1">
    <location>
        <begin position="687"/>
        <end position="707"/>
    </location>
</feature>
<dbReference type="PROSITE" id="PS50096">
    <property type="entry name" value="IQ"/>
    <property type="match status" value="1"/>
</dbReference>
<keyword evidence="2" id="KW-0472">Membrane</keyword>
<evidence type="ECO:0000313" key="4">
    <source>
        <dbReference type="Proteomes" id="UP000192257"/>
    </source>
</evidence>
<evidence type="ECO:0000256" key="2">
    <source>
        <dbReference type="SAM" id="Phobius"/>
    </source>
</evidence>
<feature type="compositionally biased region" description="Basic residues" evidence="1">
    <location>
        <begin position="1"/>
        <end position="10"/>
    </location>
</feature>
<feature type="region of interest" description="Disordered" evidence="1">
    <location>
        <begin position="997"/>
        <end position="1023"/>
    </location>
</feature>
<dbReference type="GeneID" id="39981991"/>
<feature type="compositionally biased region" description="Basic and acidic residues" evidence="1">
    <location>
        <begin position="998"/>
        <end position="1023"/>
    </location>
</feature>
<feature type="region of interest" description="Disordered" evidence="1">
    <location>
        <begin position="1"/>
        <end position="29"/>
    </location>
</feature>
<dbReference type="AlphaFoldDB" id="A0A1X0P790"/>
<dbReference type="VEuPathDB" id="TriTrypDB:TM35_000034440"/>
<evidence type="ECO:0000256" key="1">
    <source>
        <dbReference type="SAM" id="MobiDB-lite"/>
    </source>
</evidence>
<dbReference type="InterPro" id="IPR000048">
    <property type="entry name" value="IQ_motif_EF-hand-BS"/>
</dbReference>
<name>A0A1X0P790_9TRYP</name>
<feature type="compositionally biased region" description="Low complexity" evidence="1">
    <location>
        <begin position="48"/>
        <end position="59"/>
    </location>
</feature>
<reference evidence="3 4" key="1">
    <citation type="submission" date="2017-03" db="EMBL/GenBank/DDBJ databases">
        <title>An alternative strategy for trypanosome survival in the mammalian bloodstream revealed through genome and transcriptome analysis of the ubiquitous bovine parasite Trypanosoma (Megatrypanum) theileri.</title>
        <authorList>
            <person name="Kelly S."/>
            <person name="Ivens A."/>
            <person name="Mott A."/>
            <person name="O'Neill E."/>
            <person name="Emms D."/>
            <person name="Macleod O."/>
            <person name="Voorheis P."/>
            <person name="Matthews J."/>
            <person name="Matthews K."/>
            <person name="Carrington M."/>
        </authorList>
    </citation>
    <scope>NUCLEOTIDE SEQUENCE [LARGE SCALE GENOMIC DNA]</scope>
    <source>
        <strain evidence="3">Edinburgh</strain>
    </source>
</reference>
<dbReference type="Pfam" id="PF00612">
    <property type="entry name" value="IQ"/>
    <property type="match status" value="1"/>
</dbReference>
<protein>
    <submittedName>
        <fullName evidence="3">Uncharacterized protein</fullName>
    </submittedName>
</protein>
<comment type="caution">
    <text evidence="3">The sequence shown here is derived from an EMBL/GenBank/DDBJ whole genome shotgun (WGS) entry which is preliminary data.</text>
</comment>
<evidence type="ECO:0000313" key="3">
    <source>
        <dbReference type="EMBL" id="ORC92691.1"/>
    </source>
</evidence>
<dbReference type="EMBL" id="NBCO01000003">
    <property type="protein sequence ID" value="ORC92691.1"/>
    <property type="molecule type" value="Genomic_DNA"/>
</dbReference>
<accession>A0A1X0P790</accession>
<feature type="compositionally biased region" description="Polar residues" evidence="1">
    <location>
        <begin position="11"/>
        <end position="29"/>
    </location>
</feature>
<gene>
    <name evidence="3" type="ORF">TM35_000034440</name>
</gene>
<dbReference type="OrthoDB" id="252564at2759"/>
<keyword evidence="2" id="KW-1133">Transmembrane helix</keyword>
<sequence length="1023" mass="115841">MESKPSKRKSVATTRKASVTYSHSSNGSTARTFTTSVAATSIATNSMTTRSRLISTRTTDNMWKSRSNDRRSTGERSRVTTLRWEHLPSFSTRTERQRGSMSTTASIRRRWHARVIGMLHVAFYSSLFVAAMRRVAARYRKRVIWETVEKPKAAFKIQTAWRAYRQRRRFNCKAAAELLGPILRSKIMCLLIVKEKCALFLQRVFRSQRERHFMHWLYQQMKYNKALNVVRKFLERYVAKRHLLFLTLQRDERDVCEERCAMMAQSLIREERAELMRILHWMNTSTQSNLTPLVTKAMLEYETKRCTDGSSRPTSSLVTRMRDVTKNFSLSLTSSGREIQSEFNPLASSTSGLETIYNSGNGTLESTNPCVWNSILHNEESARVFIDGLFRRKIPSYPLYKEDSVQPPFKKVSNIAYKSTMNSQIELKRSQDHELNYGLSLFPSRPVSAKLGSDLDINKQHITQDFSFYDGSPSLNGLVDAFLELLLRTESIERKSLVLEYQDSHNELIQQLKWVATTLHATTATPPLYASLLGNMQETWLVERAKLLFRQEHESRLKLVREYEAIPLRFLNRPLLNNAAEERRTRLVEGVRKIKETEEANGSTKRGNTPSEVGSYQDRKENTNPLTPFMDSMHPSLRPLSREKLSTAKSQTILRPISASSRPPLPPSPPPRKREDMSGVVKSAIHQGGQRYQQQQQEQQQQQQQQYHHYYMHNRPTEDDVLPRFFTATCTLSPDSPMVSANVNSTPSVQNAEGDFGNDTDRGPIAHGKSSVQFKSNALLPSFLSFFTAPGANSNTKTNNIVEFPYTDVNRHVGSISSVDSGETPVLPHLKGTSSGGRLNTSSCNSGLVYATEGKHSNEKAGRILTYSFMTGSNLQSVGDSLLITKSTLGGNQTNVASTTRGVPIPLLRASPTPDRSTLPPIQTIEIVRDREPLEQKESGADYVCDRRGRRFPSPLPTKEALAAAATLREERCASPSSLLFSPMMTRSLSPVRIRIGRTTDPRKKKDINIDHVNREPEMSNAP</sequence>
<keyword evidence="4" id="KW-1185">Reference proteome</keyword>
<organism evidence="3 4">
    <name type="scientific">Trypanosoma theileri</name>
    <dbReference type="NCBI Taxonomy" id="67003"/>
    <lineage>
        <taxon>Eukaryota</taxon>
        <taxon>Discoba</taxon>
        <taxon>Euglenozoa</taxon>
        <taxon>Kinetoplastea</taxon>
        <taxon>Metakinetoplastina</taxon>
        <taxon>Trypanosomatida</taxon>
        <taxon>Trypanosomatidae</taxon>
        <taxon>Trypanosoma</taxon>
    </lineage>
</organism>
<keyword evidence="2" id="KW-0812">Transmembrane</keyword>